<dbReference type="RefSeq" id="WP_073477372.1">
    <property type="nucleotide sequence ID" value="NZ_FQZU01000022.1"/>
</dbReference>
<evidence type="ECO:0000256" key="1">
    <source>
        <dbReference type="ARBA" id="ARBA00022729"/>
    </source>
</evidence>
<dbReference type="GO" id="GO:0055085">
    <property type="term" value="P:transmembrane transport"/>
    <property type="evidence" value="ECO:0007669"/>
    <property type="project" value="InterPro"/>
</dbReference>
<dbReference type="EMBL" id="FQZU01000022">
    <property type="protein sequence ID" value="SHK34594.1"/>
    <property type="molecule type" value="Genomic_DNA"/>
</dbReference>
<feature type="signal peptide" evidence="2">
    <location>
        <begin position="1"/>
        <end position="25"/>
    </location>
</feature>
<dbReference type="OrthoDB" id="8912194at2"/>
<gene>
    <name evidence="3" type="ORF">SAMN02745216_03316</name>
</gene>
<evidence type="ECO:0000313" key="3">
    <source>
        <dbReference type="EMBL" id="SHK34594.1"/>
    </source>
</evidence>
<dbReference type="Pfam" id="PF03480">
    <property type="entry name" value="DctP"/>
    <property type="match status" value="1"/>
</dbReference>
<dbReference type="PANTHER" id="PTHR33376">
    <property type="match status" value="1"/>
</dbReference>
<protein>
    <submittedName>
        <fullName evidence="3">TRAP-type C4-dicarboxylate transport system, substrate-binding protein</fullName>
    </submittedName>
</protein>
<dbReference type="CDD" id="cd13665">
    <property type="entry name" value="PBP2_TRAP_Dctp3_4"/>
    <property type="match status" value="1"/>
</dbReference>
<accession>A0A1M6RQA2</accession>
<dbReference type="InterPro" id="IPR018389">
    <property type="entry name" value="DctP_fam"/>
</dbReference>
<organism evidence="3 4">
    <name type="scientific">Desulfatibacillum alkenivorans DSM 16219</name>
    <dbReference type="NCBI Taxonomy" id="1121393"/>
    <lineage>
        <taxon>Bacteria</taxon>
        <taxon>Pseudomonadati</taxon>
        <taxon>Thermodesulfobacteriota</taxon>
        <taxon>Desulfobacteria</taxon>
        <taxon>Desulfobacterales</taxon>
        <taxon>Desulfatibacillaceae</taxon>
        <taxon>Desulfatibacillum</taxon>
    </lineage>
</organism>
<dbReference type="STRING" id="1121393.SAMN02745216_03316"/>
<keyword evidence="4" id="KW-1185">Reference proteome</keyword>
<evidence type="ECO:0000313" key="4">
    <source>
        <dbReference type="Proteomes" id="UP000183994"/>
    </source>
</evidence>
<dbReference type="InterPro" id="IPR038404">
    <property type="entry name" value="TRAP_DctP_sf"/>
</dbReference>
<dbReference type="AlphaFoldDB" id="A0A1M6RQA2"/>
<keyword evidence="1 2" id="KW-0732">Signal</keyword>
<evidence type="ECO:0000256" key="2">
    <source>
        <dbReference type="SAM" id="SignalP"/>
    </source>
</evidence>
<name>A0A1M6RQA2_9BACT</name>
<reference evidence="4" key="1">
    <citation type="submission" date="2016-11" db="EMBL/GenBank/DDBJ databases">
        <authorList>
            <person name="Varghese N."/>
            <person name="Submissions S."/>
        </authorList>
    </citation>
    <scope>NUCLEOTIDE SEQUENCE [LARGE SCALE GENOMIC DNA]</scope>
    <source>
        <strain evidence="4">DSM 16219</strain>
    </source>
</reference>
<proteinExistence type="predicted"/>
<dbReference type="Proteomes" id="UP000183994">
    <property type="component" value="Unassembled WGS sequence"/>
</dbReference>
<dbReference type="NCBIfam" id="NF037995">
    <property type="entry name" value="TRAP_S1"/>
    <property type="match status" value="1"/>
</dbReference>
<dbReference type="PANTHER" id="PTHR33376:SF15">
    <property type="entry name" value="BLL6794 PROTEIN"/>
    <property type="match status" value="1"/>
</dbReference>
<dbReference type="SUPFAM" id="SSF53850">
    <property type="entry name" value="Periplasmic binding protein-like II"/>
    <property type="match status" value="1"/>
</dbReference>
<feature type="chain" id="PRO_5012906719" evidence="2">
    <location>
        <begin position="26"/>
        <end position="333"/>
    </location>
</feature>
<sequence>MKRIVLCLTAVALLLAVLGPVPAMAGKTVNLTYSIFLPEKHAQAQAAIAWAKEVEKRTNGAVNITIFAGGTLTKGPKVYEGVVSGISDIGNSCFAYTSGRFPVMQAIDLPMGYPNGKVASRVANDFGLKHADQGLKDVKLLYVHAHGPGLLHTQKPVRNLADLKGMKIRSTGFSAEVVSALGAVPVAMGQGDAYEALKTGVVEGTITPIETLKGWKQAEVVNYTTECSAVGYTTAMYVVMNKAKWNSLSPEVQKIMEEVSAEYVDIHGAAWDAADEAGRAFTLEKGNEIIPLSEEENKLWAEKAQPVITKYAESVPNGAVYVQEIRDAIKKAE</sequence>
<dbReference type="Gene3D" id="3.40.190.170">
    <property type="entry name" value="Bacterial extracellular solute-binding protein, family 7"/>
    <property type="match status" value="1"/>
</dbReference>